<comment type="caution">
    <text evidence="2">The sequence shown here is derived from an EMBL/GenBank/DDBJ whole genome shotgun (WGS) entry which is preliminary data.</text>
</comment>
<gene>
    <name evidence="2" type="ORF">TNCT_477111</name>
</gene>
<feature type="compositionally biased region" description="Basic and acidic residues" evidence="1">
    <location>
        <begin position="85"/>
        <end position="98"/>
    </location>
</feature>
<dbReference type="EMBL" id="BMAO01037025">
    <property type="protein sequence ID" value="GFR14813.1"/>
    <property type="molecule type" value="Genomic_DNA"/>
</dbReference>
<evidence type="ECO:0000313" key="2">
    <source>
        <dbReference type="EMBL" id="GFR14813.1"/>
    </source>
</evidence>
<accession>A0A8X6J8F3</accession>
<sequence>MTTFTKKICVRTNYIARRAYRYKTPLTAISLITANYEDSLCNAKSCDSIEQEKLERIDILTEKKTAYLSSSVERVQMMRCEEGEKRGTTDLYRSERPSDLGSLWPGIAA</sequence>
<protein>
    <submittedName>
        <fullName evidence="2">Uncharacterized protein</fullName>
    </submittedName>
</protein>
<evidence type="ECO:0000256" key="1">
    <source>
        <dbReference type="SAM" id="MobiDB-lite"/>
    </source>
</evidence>
<dbReference type="Proteomes" id="UP000887116">
    <property type="component" value="Unassembled WGS sequence"/>
</dbReference>
<dbReference type="AlphaFoldDB" id="A0A8X6J8F3"/>
<reference evidence="2" key="1">
    <citation type="submission" date="2020-07" db="EMBL/GenBank/DDBJ databases">
        <title>Multicomponent nature underlies the extraordinary mechanical properties of spider dragline silk.</title>
        <authorList>
            <person name="Kono N."/>
            <person name="Nakamura H."/>
            <person name="Mori M."/>
            <person name="Yoshida Y."/>
            <person name="Ohtoshi R."/>
            <person name="Malay A.D."/>
            <person name="Moran D.A.P."/>
            <person name="Tomita M."/>
            <person name="Numata K."/>
            <person name="Arakawa K."/>
        </authorList>
    </citation>
    <scope>NUCLEOTIDE SEQUENCE</scope>
</reference>
<name>A0A8X6J8F3_TRICU</name>
<keyword evidence="3" id="KW-1185">Reference proteome</keyword>
<feature type="region of interest" description="Disordered" evidence="1">
    <location>
        <begin position="85"/>
        <end position="109"/>
    </location>
</feature>
<evidence type="ECO:0000313" key="3">
    <source>
        <dbReference type="Proteomes" id="UP000887116"/>
    </source>
</evidence>
<proteinExistence type="predicted"/>
<organism evidence="2 3">
    <name type="scientific">Trichonephila clavata</name>
    <name type="common">Joro spider</name>
    <name type="synonym">Nephila clavata</name>
    <dbReference type="NCBI Taxonomy" id="2740835"/>
    <lineage>
        <taxon>Eukaryota</taxon>
        <taxon>Metazoa</taxon>
        <taxon>Ecdysozoa</taxon>
        <taxon>Arthropoda</taxon>
        <taxon>Chelicerata</taxon>
        <taxon>Arachnida</taxon>
        <taxon>Araneae</taxon>
        <taxon>Araneomorphae</taxon>
        <taxon>Entelegynae</taxon>
        <taxon>Araneoidea</taxon>
        <taxon>Nephilidae</taxon>
        <taxon>Trichonephila</taxon>
    </lineage>
</organism>